<keyword evidence="1" id="KW-0808">Transferase</keyword>
<evidence type="ECO:0000256" key="1">
    <source>
        <dbReference type="ARBA" id="ARBA00022679"/>
    </source>
</evidence>
<organism evidence="4 5">
    <name type="scientific">Pisciglobus halotolerans</name>
    <dbReference type="NCBI Taxonomy" id="745365"/>
    <lineage>
        <taxon>Bacteria</taxon>
        <taxon>Bacillati</taxon>
        <taxon>Bacillota</taxon>
        <taxon>Bacilli</taxon>
        <taxon>Lactobacillales</taxon>
        <taxon>Carnobacteriaceae</taxon>
    </lineage>
</organism>
<dbReference type="Pfam" id="PF00583">
    <property type="entry name" value="Acetyltransf_1"/>
    <property type="match status" value="1"/>
</dbReference>
<dbReference type="RefSeq" id="WP_092091131.1">
    <property type="nucleotide sequence ID" value="NZ_FOQE01000003.1"/>
</dbReference>
<dbReference type="GO" id="GO:0016747">
    <property type="term" value="F:acyltransferase activity, transferring groups other than amino-acyl groups"/>
    <property type="evidence" value="ECO:0007669"/>
    <property type="project" value="InterPro"/>
</dbReference>
<dbReference type="OrthoDB" id="7205533at2"/>
<gene>
    <name evidence="4" type="ORF">SAMN04489868_10389</name>
</gene>
<dbReference type="PANTHER" id="PTHR43420:SF47">
    <property type="entry name" value="N-ACETYLTRANSFERASE DOMAIN-CONTAINING PROTEIN"/>
    <property type="match status" value="1"/>
</dbReference>
<keyword evidence="5" id="KW-1185">Reference proteome</keyword>
<keyword evidence="4" id="KW-0687">Ribonucleoprotein</keyword>
<dbReference type="AlphaFoldDB" id="A0A1I3B419"/>
<dbReference type="SUPFAM" id="SSF55729">
    <property type="entry name" value="Acyl-CoA N-acyltransferases (Nat)"/>
    <property type="match status" value="1"/>
</dbReference>
<accession>A0A1I3B419</accession>
<dbReference type="CDD" id="cd04301">
    <property type="entry name" value="NAT_SF"/>
    <property type="match status" value="1"/>
</dbReference>
<dbReference type="GO" id="GO:0005840">
    <property type="term" value="C:ribosome"/>
    <property type="evidence" value="ECO:0007669"/>
    <property type="project" value="UniProtKB-KW"/>
</dbReference>
<sequence length="172" mass="19985">MSMVVKKCGIEDLATLQRISIDTFVATFGKQNKPENLKAYLERAYDAKQLERELLHPNSAFFFLYQDEALAGYLKVNIEDAQTERIAEDALEVERIYIKREFKKNGLGRCLIHQAMEIAYEQNKKVLWLGVWEENLNALAFYEKMGFVHASSHAFYMGDEKQTDFIMIKTLT</sequence>
<evidence type="ECO:0000256" key="2">
    <source>
        <dbReference type="ARBA" id="ARBA00023315"/>
    </source>
</evidence>
<dbReference type="InterPro" id="IPR016181">
    <property type="entry name" value="Acyl_CoA_acyltransferase"/>
</dbReference>
<evidence type="ECO:0000313" key="4">
    <source>
        <dbReference type="EMBL" id="SFH56699.1"/>
    </source>
</evidence>
<dbReference type="EMBL" id="FOQE01000003">
    <property type="protein sequence ID" value="SFH56699.1"/>
    <property type="molecule type" value="Genomic_DNA"/>
</dbReference>
<dbReference type="PANTHER" id="PTHR43420">
    <property type="entry name" value="ACETYLTRANSFERASE"/>
    <property type="match status" value="1"/>
</dbReference>
<evidence type="ECO:0000313" key="5">
    <source>
        <dbReference type="Proteomes" id="UP000198668"/>
    </source>
</evidence>
<protein>
    <submittedName>
        <fullName evidence="4">Ribosomal protein S18 acetylase RimI</fullName>
    </submittedName>
</protein>
<dbReference type="InterPro" id="IPR050680">
    <property type="entry name" value="YpeA/RimI_acetyltransf"/>
</dbReference>
<evidence type="ECO:0000259" key="3">
    <source>
        <dbReference type="PROSITE" id="PS51186"/>
    </source>
</evidence>
<feature type="domain" description="N-acetyltransferase" evidence="3">
    <location>
        <begin position="3"/>
        <end position="172"/>
    </location>
</feature>
<name>A0A1I3B419_9LACT</name>
<proteinExistence type="predicted"/>
<keyword evidence="2" id="KW-0012">Acyltransferase</keyword>
<dbReference type="PROSITE" id="PS51186">
    <property type="entry name" value="GNAT"/>
    <property type="match status" value="1"/>
</dbReference>
<dbReference type="Proteomes" id="UP000198668">
    <property type="component" value="Unassembled WGS sequence"/>
</dbReference>
<keyword evidence="4" id="KW-0689">Ribosomal protein</keyword>
<dbReference type="InterPro" id="IPR000182">
    <property type="entry name" value="GNAT_dom"/>
</dbReference>
<dbReference type="Gene3D" id="3.40.630.30">
    <property type="match status" value="1"/>
</dbReference>
<reference evidence="4 5" key="1">
    <citation type="submission" date="2016-10" db="EMBL/GenBank/DDBJ databases">
        <authorList>
            <person name="de Groot N.N."/>
        </authorList>
    </citation>
    <scope>NUCLEOTIDE SEQUENCE [LARGE SCALE GENOMIC DNA]</scope>
    <source>
        <strain evidence="4 5">DSM 27630</strain>
    </source>
</reference>